<keyword evidence="6" id="KW-1185">Reference proteome</keyword>
<keyword evidence="2" id="KW-0812">Transmembrane</keyword>
<reference evidence="5 6" key="1">
    <citation type="submission" date="2017-11" db="EMBL/GenBank/DDBJ databases">
        <title>Genomic Encyclopedia of Archaeal and Bacterial Type Strains, Phase II (KMG-II): From Individual Species to Whole Genera.</title>
        <authorList>
            <person name="Goeker M."/>
        </authorList>
    </citation>
    <scope>NUCLEOTIDE SEQUENCE [LARGE SCALE GENOMIC DNA]</scope>
    <source>
        <strain evidence="5 6">DSM 25478</strain>
    </source>
</reference>
<keyword evidence="2" id="KW-1133">Transmembrane helix</keyword>
<dbReference type="AlphaFoldDB" id="A0A2M9CPV0"/>
<dbReference type="InterPro" id="IPR057893">
    <property type="entry name" value="LRV_2"/>
</dbReference>
<feature type="domain" description="Leucine rich repeat variant" evidence="3">
    <location>
        <begin position="563"/>
        <end position="621"/>
    </location>
</feature>
<gene>
    <name evidence="5" type="ORF">CLV28_1421</name>
</gene>
<feature type="transmembrane region" description="Helical" evidence="2">
    <location>
        <begin position="89"/>
        <end position="107"/>
    </location>
</feature>
<proteinExistence type="predicted"/>
<feature type="domain" description="DUF7937" evidence="4">
    <location>
        <begin position="21"/>
        <end position="396"/>
    </location>
</feature>
<evidence type="ECO:0000256" key="1">
    <source>
        <dbReference type="SAM" id="MobiDB-lite"/>
    </source>
</evidence>
<comment type="caution">
    <text evidence="5">The sequence shown here is derived from an EMBL/GenBank/DDBJ whole genome shotgun (WGS) entry which is preliminary data.</text>
</comment>
<feature type="compositionally biased region" description="Basic and acidic residues" evidence="1">
    <location>
        <begin position="468"/>
        <end position="484"/>
    </location>
</feature>
<dbReference type="RefSeq" id="WP_100422623.1">
    <property type="nucleotide sequence ID" value="NZ_BOOX01000002.1"/>
</dbReference>
<feature type="transmembrane region" description="Helical" evidence="2">
    <location>
        <begin position="368"/>
        <end position="388"/>
    </location>
</feature>
<feature type="region of interest" description="Disordered" evidence="1">
    <location>
        <begin position="410"/>
        <end position="513"/>
    </location>
</feature>
<feature type="transmembrane region" description="Helical" evidence="2">
    <location>
        <begin position="52"/>
        <end position="69"/>
    </location>
</feature>
<feature type="transmembrane region" description="Helical" evidence="2">
    <location>
        <begin position="342"/>
        <end position="362"/>
    </location>
</feature>
<sequence>MNTTPEAPAGRSPFADVPPADYVRDAVAAILIFVSFSLPWDATHRGADRIEVVLLALVSLASLGLPYLARSGVLPATWTVHTTRRARLLANAPYVVLVAVYALVDLVQGKDGLGIGTAAALGLAGAALAAQPRACELGPVDQDARATTVSTRILLGLGVAAAATTALGVVLDAIDGPGAAGVLWAVVCAALVVVLATVPAVLAARGDEAWRTTLVGLGIVLVVAFVLGSGQLAFVSVTSVGTVGFGLLLVPAAAALAASAAVERATRQVDVVDRWAGVAERTLLLLSATGVAVAANGLLGLVDGTEATPVADVLGLVVGIVVGGGAFAARRTQHADLVRGRNLSLVLSGLAVVLGTVLMIVAGPGQALAGTFRFLLAFGLPALVAVALTAPRELRELTAGGAGSAARSAYQWQASPSTDEVADAGADATHAPDLGGVEDAPEERDAAESTPEPAARPVRARRVAGHRASSERDATDRGATDRAVTEVGEAVRPATGRTDRAASDRAAGGTGPQVVTIEGERTGYAARPGLVHDDTATAAVEAVGPATGGADSTQVMAAAMGRWTPADAADPATPLDVLATITAEQPELRPYVAANPSTYPALLDWLAQLGDPEVDRALRSR</sequence>
<dbReference type="OrthoDB" id="5179995at2"/>
<dbReference type="Pfam" id="PF25591">
    <property type="entry name" value="LRV_2"/>
    <property type="match status" value="1"/>
</dbReference>
<feature type="transmembrane region" description="Helical" evidence="2">
    <location>
        <begin position="283"/>
        <end position="301"/>
    </location>
</feature>
<evidence type="ECO:0000313" key="6">
    <source>
        <dbReference type="Proteomes" id="UP000231693"/>
    </source>
</evidence>
<feature type="transmembrane region" description="Helical" evidence="2">
    <location>
        <begin position="153"/>
        <end position="174"/>
    </location>
</feature>
<dbReference type="Proteomes" id="UP000231693">
    <property type="component" value="Unassembled WGS sequence"/>
</dbReference>
<keyword evidence="2" id="KW-0472">Membrane</keyword>
<evidence type="ECO:0000259" key="4">
    <source>
        <dbReference type="Pfam" id="PF25592"/>
    </source>
</evidence>
<accession>A0A2M9CPV0</accession>
<feature type="transmembrane region" description="Helical" evidence="2">
    <location>
        <begin position="180"/>
        <end position="202"/>
    </location>
</feature>
<evidence type="ECO:0000256" key="2">
    <source>
        <dbReference type="SAM" id="Phobius"/>
    </source>
</evidence>
<organism evidence="5 6">
    <name type="scientific">Sediminihabitans luteus</name>
    <dbReference type="NCBI Taxonomy" id="1138585"/>
    <lineage>
        <taxon>Bacteria</taxon>
        <taxon>Bacillati</taxon>
        <taxon>Actinomycetota</taxon>
        <taxon>Actinomycetes</taxon>
        <taxon>Micrococcales</taxon>
        <taxon>Cellulomonadaceae</taxon>
        <taxon>Sediminihabitans</taxon>
    </lineage>
</organism>
<evidence type="ECO:0000313" key="5">
    <source>
        <dbReference type="EMBL" id="PJJ73937.1"/>
    </source>
</evidence>
<feature type="transmembrane region" description="Helical" evidence="2">
    <location>
        <begin position="240"/>
        <end position="262"/>
    </location>
</feature>
<dbReference type="EMBL" id="PGFE01000002">
    <property type="protein sequence ID" value="PJJ73937.1"/>
    <property type="molecule type" value="Genomic_DNA"/>
</dbReference>
<name>A0A2M9CPV0_9CELL</name>
<dbReference type="Pfam" id="PF25592">
    <property type="entry name" value="DUF7937"/>
    <property type="match status" value="1"/>
</dbReference>
<feature type="transmembrane region" description="Helical" evidence="2">
    <location>
        <begin position="313"/>
        <end position="330"/>
    </location>
</feature>
<protein>
    <submittedName>
        <fullName evidence="5">Uncharacterized protein</fullName>
    </submittedName>
</protein>
<dbReference type="InterPro" id="IPR057697">
    <property type="entry name" value="DUF7937"/>
</dbReference>
<evidence type="ECO:0000259" key="3">
    <source>
        <dbReference type="Pfam" id="PF25591"/>
    </source>
</evidence>
<feature type="transmembrane region" description="Helical" evidence="2">
    <location>
        <begin position="214"/>
        <end position="234"/>
    </location>
</feature>